<evidence type="ECO:0000313" key="4">
    <source>
        <dbReference type="Proteomes" id="UP000190831"/>
    </source>
</evidence>
<sequence>MIKLRALKKKLSSGFDGNSKDRSSVATYETKHRDVKSTRSSLRRRAIPSTRHVETDLPPLPTQEYTITKEKPSTHEQILKEKNFNRKQSERYYIYDFTLYRGPTDESATSDPTFDIFQKKEGINPTSARYVIHYLTRYFKETLIDDGIAQGSRDTGSIKSAIEIFKPNLSHFSNQEIEGATRILKSFFPWDGCSLNGKVLEESIKKSFGNHKNKLILALRIIWSHLPQGIIPWEAYLKFCAIESKQNFSKMCFYNFLPRVLPDHDYTCCAFEFLEILVAIISKVDMVVDKYTQMDLIFTAGQVCFVSTPDLRNYIKNKSSDSPDLIALVKVYQAKGEALYRLFVSYLRSLVEEGKIKDFYLIDTFQIDDYPPKPYKPMTQRALTLTVPQLPNPDENNFNELMTLAAKASTRIYSSNHTFTKMDNTFLDKFEEDPYKVVTSLFSRSSKRYMYKFDDKFDPEIFKNFGMRSGFGSGLQSLGPGDQYAVATWINSCKDKGFNDFLSVLDDNNFGEGTLALGSSNFKSAKDEAPAFPPVRVSKMDVSEWFISSWKYETFLSKVKNTLVIKLTKRIADCEWLVITTDERVGSQCYLTPCKSGDSAKEQEWSKFNTPPLPSKDRTPSHTASPSISSTKSRPPPPSLLGEPSSSPLIDSSLGLYPENSSFKSHSRRGSHNMSPRINVAKQFTDRRSVSSIPSSNLKVEKEKAVQSTPRSSEQVSDSLALDEIPEDSTKEQEDAGPQNSVENSERDNLSAKEKPQELNTLPKEENEDNDEEVATMNDASSAVTSVVEPINFGTQSGAGAIRTIEAPALGNPESLANSQEEPVDKIEVESNKNDSNLTEKNSNQSINESGETIPKEAARVTENLDMPAGKDSSSEHGEASPNVICTPRLQIIPERSEFKEMQSIHAEITKENTFPEKAPEAGLLSPLILGTKVVRPSPMGTPVDRAPPGHLPKGPMKIQNPSISSFADTTAVSSGGEDNLNSTETTQVSSEQDETSPDKKGHPYSVMLLPESPVETRERAGISAEDEAMIRTNMTGDLLSDLLDNYNTISVDPRFSSEELTVFERVRMLYERQNAKAAARGSSSGDSLHEDADLDTSPESSDADLGSSKTATWFSCNVTLPTTTKRAELNNKQPLPALHLATPHNRDKLRRVSTCTSEFPDDDGLWPDLDCCNELGSSEEVCSPSHSMIKNVVLRTKRSIRGLRDKKQVS</sequence>
<gene>
    <name evidence="3" type="ORF">LAFE_0C02278G</name>
</gene>
<dbReference type="Proteomes" id="UP000190831">
    <property type="component" value="Chromosome C"/>
</dbReference>
<feature type="compositionally biased region" description="Low complexity" evidence="1">
    <location>
        <begin position="640"/>
        <end position="649"/>
    </location>
</feature>
<dbReference type="PANTHER" id="PTHR28093:SF1">
    <property type="entry name" value="MORPHOGENESIS-RELATED PROTEIN MSB1"/>
    <property type="match status" value="1"/>
</dbReference>
<feature type="region of interest" description="Disordered" evidence="1">
    <location>
        <begin position="804"/>
        <end position="885"/>
    </location>
</feature>
<evidence type="ECO:0000313" key="3">
    <source>
        <dbReference type="EMBL" id="SCW00351.1"/>
    </source>
</evidence>
<organism evidence="3 4">
    <name type="scientific">Lachancea fermentati</name>
    <name type="common">Zygosaccharomyces fermentati</name>
    <dbReference type="NCBI Taxonomy" id="4955"/>
    <lineage>
        <taxon>Eukaryota</taxon>
        <taxon>Fungi</taxon>
        <taxon>Dikarya</taxon>
        <taxon>Ascomycota</taxon>
        <taxon>Saccharomycotina</taxon>
        <taxon>Saccharomycetes</taxon>
        <taxon>Saccharomycetales</taxon>
        <taxon>Saccharomycetaceae</taxon>
        <taxon>Lachancea</taxon>
    </lineage>
</organism>
<dbReference type="STRING" id="4955.A0A1G4M944"/>
<feature type="region of interest" description="Disordered" evidence="1">
    <location>
        <begin position="939"/>
        <end position="1007"/>
    </location>
</feature>
<accession>A0A1G4M944</accession>
<feature type="compositionally biased region" description="Polar residues" evidence="1">
    <location>
        <begin position="706"/>
        <end position="718"/>
    </location>
</feature>
<feature type="domain" description="Meiotically up-regulated protein Msb1/Mug8" evidence="2">
    <location>
        <begin position="169"/>
        <end position="580"/>
    </location>
</feature>
<feature type="compositionally biased region" description="Polar residues" evidence="1">
    <location>
        <begin position="621"/>
        <end position="632"/>
    </location>
</feature>
<evidence type="ECO:0000256" key="1">
    <source>
        <dbReference type="SAM" id="MobiDB-lite"/>
    </source>
</evidence>
<dbReference type="AlphaFoldDB" id="A0A1G4M944"/>
<protein>
    <submittedName>
        <fullName evidence="3">LAFE_0C02278g1_1</fullName>
    </submittedName>
</protein>
<proteinExistence type="predicted"/>
<dbReference type="OrthoDB" id="3362494at2759"/>
<dbReference type="Pfam" id="PF08101">
    <property type="entry name" value="Msb1-Mug8_dom"/>
    <property type="match status" value="1"/>
</dbReference>
<dbReference type="EMBL" id="LT598485">
    <property type="protein sequence ID" value="SCW00351.1"/>
    <property type="molecule type" value="Genomic_DNA"/>
</dbReference>
<feature type="compositionally biased region" description="Basic and acidic residues" evidence="1">
    <location>
        <begin position="18"/>
        <end position="37"/>
    </location>
</feature>
<feature type="region of interest" description="Disordered" evidence="1">
    <location>
        <begin position="1078"/>
        <end position="1109"/>
    </location>
</feature>
<feature type="compositionally biased region" description="Basic and acidic residues" evidence="1">
    <location>
        <begin position="823"/>
        <end position="833"/>
    </location>
</feature>
<feature type="compositionally biased region" description="Basic and acidic residues" evidence="1">
    <location>
        <begin position="744"/>
        <end position="757"/>
    </location>
</feature>
<feature type="compositionally biased region" description="Polar residues" evidence="1">
    <location>
        <begin position="980"/>
        <end position="991"/>
    </location>
</feature>
<name>A0A1G4M944_LACFM</name>
<feature type="compositionally biased region" description="Polar residues" evidence="1">
    <location>
        <begin position="834"/>
        <end position="851"/>
    </location>
</feature>
<feature type="region of interest" description="Disordered" evidence="1">
    <location>
        <begin position="596"/>
        <end position="791"/>
    </location>
</feature>
<dbReference type="InterPro" id="IPR037508">
    <property type="entry name" value="Msb1/Mug8"/>
</dbReference>
<keyword evidence="4" id="KW-1185">Reference proteome</keyword>
<feature type="compositionally biased region" description="Polar residues" evidence="1">
    <location>
        <begin position="960"/>
        <end position="974"/>
    </location>
</feature>
<evidence type="ECO:0000259" key="2">
    <source>
        <dbReference type="Pfam" id="PF08101"/>
    </source>
</evidence>
<feature type="region of interest" description="Disordered" evidence="1">
    <location>
        <begin position="11"/>
        <end position="44"/>
    </location>
</feature>
<reference evidence="3 4" key="1">
    <citation type="submission" date="2016-03" db="EMBL/GenBank/DDBJ databases">
        <authorList>
            <person name="Devillers H."/>
        </authorList>
    </citation>
    <scope>NUCLEOTIDE SEQUENCE [LARGE SCALE GENOMIC DNA]</scope>
    <source>
        <strain evidence="3">CBS 6772</strain>
    </source>
</reference>
<dbReference type="InterPro" id="IPR012965">
    <property type="entry name" value="Msb1/Mug8_dom"/>
</dbReference>
<dbReference type="PANTHER" id="PTHR28093">
    <property type="entry name" value="MORPHOGENESIS-RELATED PROTEIN MSB1"/>
    <property type="match status" value="1"/>
</dbReference>